<dbReference type="EMBL" id="BMAW01015427">
    <property type="protein sequence ID" value="GFT43698.1"/>
    <property type="molecule type" value="Genomic_DNA"/>
</dbReference>
<comment type="caution">
    <text evidence="1">The sequence shown here is derived from an EMBL/GenBank/DDBJ whole genome shotgun (WGS) entry which is preliminary data.</text>
</comment>
<organism evidence="1 2">
    <name type="scientific">Nephila pilipes</name>
    <name type="common">Giant wood spider</name>
    <name type="synonym">Nephila maculata</name>
    <dbReference type="NCBI Taxonomy" id="299642"/>
    <lineage>
        <taxon>Eukaryota</taxon>
        <taxon>Metazoa</taxon>
        <taxon>Ecdysozoa</taxon>
        <taxon>Arthropoda</taxon>
        <taxon>Chelicerata</taxon>
        <taxon>Arachnida</taxon>
        <taxon>Araneae</taxon>
        <taxon>Araneomorphae</taxon>
        <taxon>Entelegynae</taxon>
        <taxon>Araneoidea</taxon>
        <taxon>Nephilidae</taxon>
        <taxon>Nephila</taxon>
    </lineage>
</organism>
<evidence type="ECO:0000313" key="1">
    <source>
        <dbReference type="EMBL" id="GFT43698.1"/>
    </source>
</evidence>
<dbReference type="Proteomes" id="UP000887013">
    <property type="component" value="Unassembled WGS sequence"/>
</dbReference>
<keyword evidence="2" id="KW-1185">Reference proteome</keyword>
<sequence length="92" mass="10316">MSGNSFCSTTRIPGINESGYLGGLAMFDIKSPRKKDRASTSCHGYFYFKGRKRVSTVTKKPSEHCVNGTRMHVECQIAFGPQRLRKGSKIKR</sequence>
<protein>
    <submittedName>
        <fullName evidence="1">Uncharacterized protein</fullName>
    </submittedName>
</protein>
<name>A0A8X6P224_NEPPI</name>
<accession>A0A8X6P224</accession>
<reference evidence="1" key="1">
    <citation type="submission" date="2020-08" db="EMBL/GenBank/DDBJ databases">
        <title>Multicomponent nature underlies the extraordinary mechanical properties of spider dragline silk.</title>
        <authorList>
            <person name="Kono N."/>
            <person name="Nakamura H."/>
            <person name="Mori M."/>
            <person name="Yoshida Y."/>
            <person name="Ohtoshi R."/>
            <person name="Malay A.D."/>
            <person name="Moran D.A.P."/>
            <person name="Tomita M."/>
            <person name="Numata K."/>
            <person name="Arakawa K."/>
        </authorList>
    </citation>
    <scope>NUCLEOTIDE SEQUENCE</scope>
</reference>
<dbReference type="AlphaFoldDB" id="A0A8X6P224"/>
<proteinExistence type="predicted"/>
<gene>
    <name evidence="1" type="ORF">NPIL_416641</name>
</gene>
<evidence type="ECO:0000313" key="2">
    <source>
        <dbReference type="Proteomes" id="UP000887013"/>
    </source>
</evidence>